<proteinExistence type="predicted"/>
<organism evidence="1 2">
    <name type="scientific">Colletotrichum gloeosporioides (strain Cg-14)</name>
    <name type="common">Anthracnose fungus</name>
    <name type="synonym">Glomerella cingulata</name>
    <dbReference type="NCBI Taxonomy" id="1237896"/>
    <lineage>
        <taxon>Eukaryota</taxon>
        <taxon>Fungi</taxon>
        <taxon>Dikarya</taxon>
        <taxon>Ascomycota</taxon>
        <taxon>Pezizomycotina</taxon>
        <taxon>Sordariomycetes</taxon>
        <taxon>Hypocreomycetidae</taxon>
        <taxon>Glomerellales</taxon>
        <taxon>Glomerellaceae</taxon>
        <taxon>Colletotrichum</taxon>
        <taxon>Colletotrichum gloeosporioides species complex</taxon>
    </lineage>
</organism>
<dbReference type="EMBL" id="AMYD01002746">
    <property type="protein sequence ID" value="EQB48029.1"/>
    <property type="molecule type" value="Genomic_DNA"/>
</dbReference>
<name>T0K7Q5_COLGC</name>
<accession>T0K7Q5</accession>
<protein>
    <submittedName>
        <fullName evidence="1">Uncharacterized protein</fullName>
    </submittedName>
</protein>
<evidence type="ECO:0000313" key="1">
    <source>
        <dbReference type="EMBL" id="EQB48029.1"/>
    </source>
</evidence>
<sequence length="44" mass="4869">MYPGFEGGLNARFDLGFLKKADDGVSAAQTMPSERLDCLQDEKF</sequence>
<dbReference type="Proteomes" id="UP000015530">
    <property type="component" value="Unassembled WGS sequence"/>
</dbReference>
<dbReference type="HOGENOM" id="CLU_3224514_0_0_1"/>
<dbReference type="AlphaFoldDB" id="T0K7Q5"/>
<evidence type="ECO:0000313" key="2">
    <source>
        <dbReference type="Proteomes" id="UP000015530"/>
    </source>
</evidence>
<comment type="caution">
    <text evidence="1">The sequence shown here is derived from an EMBL/GenBank/DDBJ whole genome shotgun (WGS) entry which is preliminary data.</text>
</comment>
<gene>
    <name evidence="1" type="ORF">CGLO_12774</name>
</gene>
<reference evidence="2" key="1">
    <citation type="journal article" date="2013" name="Mol. Plant Microbe Interact.">
        <title>Global aspects of pacC regulation of pathogenicity genes in Colletotrichum gloeosporioides as revealed by transcriptome analysis.</title>
        <authorList>
            <person name="Alkan N."/>
            <person name="Meng X."/>
            <person name="Friedlander G."/>
            <person name="Reuveni E."/>
            <person name="Sukno S."/>
            <person name="Sherman A."/>
            <person name="Thon M."/>
            <person name="Fluhr R."/>
            <person name="Prusky D."/>
        </authorList>
    </citation>
    <scope>NUCLEOTIDE SEQUENCE [LARGE SCALE GENOMIC DNA]</scope>
    <source>
        <strain evidence="2">Cg-14</strain>
    </source>
</reference>